<keyword evidence="2" id="KW-0446">Lipid-binding</keyword>
<reference evidence="4" key="1">
    <citation type="submission" date="2020-05" db="EMBL/GenBank/DDBJ databases">
        <title>Phylogenomic resolution of chytrid fungi.</title>
        <authorList>
            <person name="Stajich J.E."/>
            <person name="Amses K."/>
            <person name="Simmons R."/>
            <person name="Seto K."/>
            <person name="Myers J."/>
            <person name="Bonds A."/>
            <person name="Quandt C.A."/>
            <person name="Barry K."/>
            <person name="Liu P."/>
            <person name="Grigoriev I."/>
            <person name="Longcore J.E."/>
            <person name="James T.Y."/>
        </authorList>
    </citation>
    <scope>NUCLEOTIDE SEQUENCE</scope>
    <source>
        <strain evidence="4">JEL0513</strain>
    </source>
</reference>
<dbReference type="PROSITE" id="PS00880">
    <property type="entry name" value="ACB_1"/>
    <property type="match status" value="1"/>
</dbReference>
<dbReference type="PRINTS" id="PR00689">
    <property type="entry name" value="ACOABINDINGP"/>
</dbReference>
<dbReference type="Proteomes" id="UP001211907">
    <property type="component" value="Unassembled WGS sequence"/>
</dbReference>
<name>A0AAD5XGN8_9FUNG</name>
<organism evidence="4 5">
    <name type="scientific">Physocladia obscura</name>
    <dbReference type="NCBI Taxonomy" id="109957"/>
    <lineage>
        <taxon>Eukaryota</taxon>
        <taxon>Fungi</taxon>
        <taxon>Fungi incertae sedis</taxon>
        <taxon>Chytridiomycota</taxon>
        <taxon>Chytridiomycota incertae sedis</taxon>
        <taxon>Chytridiomycetes</taxon>
        <taxon>Chytridiales</taxon>
        <taxon>Chytriomycetaceae</taxon>
        <taxon>Physocladia</taxon>
    </lineage>
</organism>
<accession>A0AAD5XGN8</accession>
<evidence type="ECO:0000256" key="1">
    <source>
        <dbReference type="ARBA" id="ARBA00005567"/>
    </source>
</evidence>
<dbReference type="PROSITE" id="PS51228">
    <property type="entry name" value="ACB_2"/>
    <property type="match status" value="1"/>
</dbReference>
<evidence type="ECO:0000313" key="5">
    <source>
        <dbReference type="Proteomes" id="UP001211907"/>
    </source>
</evidence>
<protein>
    <recommendedName>
        <fullName evidence="3">ACB domain-containing protein</fullName>
    </recommendedName>
</protein>
<dbReference type="Gene3D" id="1.20.80.10">
    <property type="match status" value="1"/>
</dbReference>
<dbReference type="PANTHER" id="PTHR23310">
    <property type="entry name" value="ACYL-COA-BINDING PROTEIN, ACBP"/>
    <property type="match status" value="1"/>
</dbReference>
<dbReference type="PANTHER" id="PTHR23310:SF62">
    <property type="entry name" value="ACYL-COA BINDING PROTEIN 1, ISOFORM A"/>
    <property type="match status" value="1"/>
</dbReference>
<keyword evidence="5" id="KW-1185">Reference proteome</keyword>
<dbReference type="InterPro" id="IPR014352">
    <property type="entry name" value="FERM/acyl-CoA-bd_prot_sf"/>
</dbReference>
<comment type="similarity">
    <text evidence="1">Belongs to the ACBP family.</text>
</comment>
<dbReference type="SUPFAM" id="SSF47027">
    <property type="entry name" value="Acyl-CoA binding protein"/>
    <property type="match status" value="1"/>
</dbReference>
<evidence type="ECO:0000313" key="4">
    <source>
        <dbReference type="EMBL" id="KAJ3138498.1"/>
    </source>
</evidence>
<dbReference type="GO" id="GO:0000062">
    <property type="term" value="F:fatty-acyl-CoA binding"/>
    <property type="evidence" value="ECO:0007669"/>
    <property type="project" value="InterPro"/>
</dbReference>
<dbReference type="AlphaFoldDB" id="A0AAD5XGN8"/>
<feature type="domain" description="ACB" evidence="3">
    <location>
        <begin position="10"/>
        <end position="92"/>
    </location>
</feature>
<comment type="caution">
    <text evidence="4">The sequence shown here is derived from an EMBL/GenBank/DDBJ whole genome shotgun (WGS) entry which is preliminary data.</text>
</comment>
<dbReference type="Pfam" id="PF00887">
    <property type="entry name" value="ACBP"/>
    <property type="match status" value="1"/>
</dbReference>
<dbReference type="EMBL" id="JADGJH010000092">
    <property type="protein sequence ID" value="KAJ3138498.1"/>
    <property type="molecule type" value="Genomic_DNA"/>
</dbReference>
<evidence type="ECO:0000256" key="2">
    <source>
        <dbReference type="ARBA" id="ARBA00023121"/>
    </source>
</evidence>
<dbReference type="InterPro" id="IPR000582">
    <property type="entry name" value="Acyl-CoA-binding_protein"/>
</dbReference>
<sequence>MEWSELKLESESSFEEAAAAAKTLSYNPSNDELLKLYALYKQATVGDNTTARPGLLDLQGKAKWDAWTAVKNKSQDDAKAEYIAFVAELQKK</sequence>
<gene>
    <name evidence="4" type="ORF">HK100_012573</name>
</gene>
<proteinExistence type="inferred from homology"/>
<dbReference type="InterPro" id="IPR022408">
    <property type="entry name" value="Acyl-CoA-binding_prot_CS"/>
</dbReference>
<dbReference type="InterPro" id="IPR035984">
    <property type="entry name" value="Acyl-CoA-binding_sf"/>
</dbReference>
<dbReference type="GO" id="GO:0006631">
    <property type="term" value="P:fatty acid metabolic process"/>
    <property type="evidence" value="ECO:0007669"/>
    <property type="project" value="TreeGrafter"/>
</dbReference>
<evidence type="ECO:0000259" key="3">
    <source>
        <dbReference type="PROSITE" id="PS51228"/>
    </source>
</evidence>